<evidence type="ECO:0008006" key="4">
    <source>
        <dbReference type="Google" id="ProtNLM"/>
    </source>
</evidence>
<accession>A0ABQ2PM41</accession>
<evidence type="ECO:0000313" key="2">
    <source>
        <dbReference type="EMBL" id="GGP26343.1"/>
    </source>
</evidence>
<keyword evidence="1" id="KW-0472">Membrane</keyword>
<reference evidence="3" key="1">
    <citation type="journal article" date="2019" name="Int. J. Syst. Evol. Microbiol.">
        <title>The Global Catalogue of Microorganisms (GCM) 10K type strain sequencing project: providing services to taxonomists for standard genome sequencing and annotation.</title>
        <authorList>
            <consortium name="The Broad Institute Genomics Platform"/>
            <consortium name="The Broad Institute Genome Sequencing Center for Infectious Disease"/>
            <person name="Wu L."/>
            <person name="Ma J."/>
        </authorList>
    </citation>
    <scope>NUCLEOTIDE SEQUENCE [LARGE SCALE GENOMIC DNA]</scope>
    <source>
        <strain evidence="3">CGMCC 1.8860</strain>
    </source>
</reference>
<dbReference type="Proteomes" id="UP000621859">
    <property type="component" value="Unassembled WGS sequence"/>
</dbReference>
<evidence type="ECO:0000256" key="1">
    <source>
        <dbReference type="SAM" id="Phobius"/>
    </source>
</evidence>
<gene>
    <name evidence="2" type="ORF">GCM10010971_21620</name>
</gene>
<comment type="caution">
    <text evidence="2">The sequence shown here is derived from an EMBL/GenBank/DDBJ whole genome shotgun (WGS) entry which is preliminary data.</text>
</comment>
<keyword evidence="1" id="KW-1133">Transmembrane helix</keyword>
<protein>
    <recommendedName>
        <fullName evidence="4">Prepilin-type N-terminal cleavage/methylation domain-containing protein</fullName>
    </recommendedName>
</protein>
<feature type="transmembrane region" description="Helical" evidence="1">
    <location>
        <begin position="7"/>
        <end position="28"/>
    </location>
</feature>
<keyword evidence="1" id="KW-0812">Transmembrane</keyword>
<organism evidence="2 3">
    <name type="scientific">Silvimonas amylolytica</name>
    <dbReference type="NCBI Taxonomy" id="449663"/>
    <lineage>
        <taxon>Bacteria</taxon>
        <taxon>Pseudomonadati</taxon>
        <taxon>Pseudomonadota</taxon>
        <taxon>Betaproteobacteria</taxon>
        <taxon>Neisseriales</taxon>
        <taxon>Chitinibacteraceae</taxon>
        <taxon>Silvimonas</taxon>
    </lineage>
</organism>
<keyword evidence="3" id="KW-1185">Reference proteome</keyword>
<dbReference type="EMBL" id="BMLY01000003">
    <property type="protein sequence ID" value="GGP26343.1"/>
    <property type="molecule type" value="Genomic_DNA"/>
</dbReference>
<proteinExistence type="predicted"/>
<evidence type="ECO:0000313" key="3">
    <source>
        <dbReference type="Proteomes" id="UP000621859"/>
    </source>
</evidence>
<sequence>MQRGATLFEGLIAMLLVAIVGVGLTYVLSRSALSQTTLNAQNTVINQVRTQLMQNTGGMRNLCNVTSPTPIPVPLSSSGTVNASTSFTCNVIQGSVSVGSSTQPVFVPQLSTSTTDTAGLLGGSLTLGNGS</sequence>
<name>A0ABQ2PM41_9NEIS</name>